<dbReference type="InterPro" id="IPR005331">
    <property type="entry name" value="Sulfotransferase"/>
</dbReference>
<reference evidence="1" key="1">
    <citation type="submission" date="2023-07" db="EMBL/GenBank/DDBJ databases">
        <authorList>
            <consortium name="CYATHOMIX"/>
        </authorList>
    </citation>
    <scope>NUCLEOTIDE SEQUENCE</scope>
    <source>
        <strain evidence="1">N/A</strain>
    </source>
</reference>
<accession>A0AA36DK51</accession>
<dbReference type="GO" id="GO:0047756">
    <property type="term" value="F:chondroitin 4-sulfotransferase activity"/>
    <property type="evidence" value="ECO:0007669"/>
    <property type="project" value="InterPro"/>
</dbReference>
<dbReference type="GO" id="GO:0016020">
    <property type="term" value="C:membrane"/>
    <property type="evidence" value="ECO:0007669"/>
    <property type="project" value="InterPro"/>
</dbReference>
<name>A0AA36DK51_CYLNA</name>
<dbReference type="Pfam" id="PF03567">
    <property type="entry name" value="Sulfotransfer_2"/>
    <property type="match status" value="1"/>
</dbReference>
<dbReference type="GO" id="GO:1902884">
    <property type="term" value="P:positive regulation of response to oxidative stress"/>
    <property type="evidence" value="ECO:0007669"/>
    <property type="project" value="InterPro"/>
</dbReference>
<dbReference type="PANTHER" id="PTHR22900:SF10">
    <property type="entry name" value="CARBOHYDRATE SULFOTRANSFERASE"/>
    <property type="match status" value="1"/>
</dbReference>
<sequence length="266" mass="30965">MYTNPQFVTQSTSTQVSEMLHMQDNASSLTERIKNRIDDTAPFKRNELVPPFKHGKAKIMTAINYHLSACLIRKVMSTTMEAIFCYLNNSTEFTRNNRTISTEVYENRFCHGKFGWPKNRDKKPNVLFVTVRHPIQRFVSGYVEKCMRKVRVMRTICFGCKDDLQCFIKNLYTALKEVYAGLDDKYESHKITLSHFSPQSWNCLFYDHFDDYIMLHQGENAESIAAYASELDKVFKSVDVPSDRRKEICSQLLGKRMFAINNLAVE</sequence>
<dbReference type="GO" id="GO:0050650">
    <property type="term" value="P:chondroitin sulfate proteoglycan biosynthetic process"/>
    <property type="evidence" value="ECO:0007669"/>
    <property type="project" value="InterPro"/>
</dbReference>
<keyword evidence="2" id="KW-1185">Reference proteome</keyword>
<evidence type="ECO:0000313" key="1">
    <source>
        <dbReference type="EMBL" id="CAJ0589196.1"/>
    </source>
</evidence>
<evidence type="ECO:0000313" key="2">
    <source>
        <dbReference type="Proteomes" id="UP001176961"/>
    </source>
</evidence>
<protein>
    <submittedName>
        <fullName evidence="1">Uncharacterized protein</fullName>
    </submittedName>
</protein>
<comment type="caution">
    <text evidence="1">The sequence shown here is derived from an EMBL/GenBank/DDBJ whole genome shotgun (WGS) entry which is preliminary data.</text>
</comment>
<organism evidence="1 2">
    <name type="scientific">Cylicocyclus nassatus</name>
    <name type="common">Nematode worm</name>
    <dbReference type="NCBI Taxonomy" id="53992"/>
    <lineage>
        <taxon>Eukaryota</taxon>
        <taxon>Metazoa</taxon>
        <taxon>Ecdysozoa</taxon>
        <taxon>Nematoda</taxon>
        <taxon>Chromadorea</taxon>
        <taxon>Rhabditida</taxon>
        <taxon>Rhabditina</taxon>
        <taxon>Rhabditomorpha</taxon>
        <taxon>Strongyloidea</taxon>
        <taxon>Strongylidae</taxon>
        <taxon>Cylicocyclus</taxon>
    </lineage>
</organism>
<dbReference type="EMBL" id="CATQJL010000001">
    <property type="protein sequence ID" value="CAJ0589196.1"/>
    <property type="molecule type" value="Genomic_DNA"/>
</dbReference>
<dbReference type="PANTHER" id="PTHR22900">
    <property type="entry name" value="PROTEIN CBG14245-RELATED"/>
    <property type="match status" value="1"/>
</dbReference>
<dbReference type="Proteomes" id="UP001176961">
    <property type="component" value="Unassembled WGS sequence"/>
</dbReference>
<dbReference type="AlphaFoldDB" id="A0AA36DK51"/>
<proteinExistence type="predicted"/>
<gene>
    <name evidence="1" type="ORF">CYNAS_LOCUS1179</name>
</gene>
<dbReference type="InterPro" id="IPR007669">
    <property type="entry name" value="Chst-1-like"/>
</dbReference>